<dbReference type="PANTHER" id="PTHR45902">
    <property type="entry name" value="LATROPHILIN RECEPTOR-LIKE PROTEIN A"/>
    <property type="match status" value="1"/>
</dbReference>
<dbReference type="Gene3D" id="1.20.1070.10">
    <property type="entry name" value="Rhodopsin 7-helix transmembrane proteins"/>
    <property type="match status" value="1"/>
</dbReference>
<evidence type="ECO:0000256" key="5">
    <source>
        <dbReference type="SAM" id="Phobius"/>
    </source>
</evidence>
<evidence type="ECO:0000259" key="6">
    <source>
        <dbReference type="PROSITE" id="PS50261"/>
    </source>
</evidence>
<keyword evidence="3 5" id="KW-1133">Transmembrane helix</keyword>
<gene>
    <name evidence="7" type="ORF">MCOR_22173</name>
</gene>
<feature type="transmembrane region" description="Helical" evidence="5">
    <location>
        <begin position="575"/>
        <end position="594"/>
    </location>
</feature>
<feature type="transmembrane region" description="Helical" evidence="5">
    <location>
        <begin position="641"/>
        <end position="662"/>
    </location>
</feature>
<accession>A0A6J8BT37</accession>
<dbReference type="GO" id="GO:0004888">
    <property type="term" value="F:transmembrane signaling receptor activity"/>
    <property type="evidence" value="ECO:0007669"/>
    <property type="project" value="InterPro"/>
</dbReference>
<dbReference type="PROSITE" id="PS50261">
    <property type="entry name" value="G_PROTEIN_RECEP_F2_4"/>
    <property type="match status" value="1"/>
</dbReference>
<feature type="transmembrane region" description="Helical" evidence="5">
    <location>
        <begin position="727"/>
        <end position="753"/>
    </location>
</feature>
<comment type="subcellular location">
    <subcellularLocation>
        <location evidence="1">Membrane</location>
        <topology evidence="1">Multi-pass membrane protein</topology>
    </subcellularLocation>
</comment>
<dbReference type="GO" id="GO:0007166">
    <property type="term" value="P:cell surface receptor signaling pathway"/>
    <property type="evidence" value="ECO:0007669"/>
    <property type="project" value="InterPro"/>
</dbReference>
<dbReference type="InterPro" id="IPR053231">
    <property type="entry name" value="GPCR_LN-TM7"/>
</dbReference>
<dbReference type="CDD" id="cd13952">
    <property type="entry name" value="7tm_classB"/>
    <property type="match status" value="1"/>
</dbReference>
<dbReference type="InterPro" id="IPR017981">
    <property type="entry name" value="GPCR_2-like_7TM"/>
</dbReference>
<keyword evidence="2 5" id="KW-0812">Transmembrane</keyword>
<evidence type="ECO:0000313" key="8">
    <source>
        <dbReference type="Proteomes" id="UP000507470"/>
    </source>
</evidence>
<feature type="transmembrane region" description="Helical" evidence="5">
    <location>
        <begin position="683"/>
        <end position="707"/>
    </location>
</feature>
<dbReference type="AlphaFoldDB" id="A0A6J8BT37"/>
<protein>
    <recommendedName>
        <fullName evidence="6">G-protein coupled receptors family 2 profile 2 domain-containing protein</fullName>
    </recommendedName>
</protein>
<name>A0A6J8BT37_MYTCO</name>
<dbReference type="Proteomes" id="UP000507470">
    <property type="component" value="Unassembled WGS sequence"/>
</dbReference>
<organism evidence="7 8">
    <name type="scientific">Mytilus coruscus</name>
    <name type="common">Sea mussel</name>
    <dbReference type="NCBI Taxonomy" id="42192"/>
    <lineage>
        <taxon>Eukaryota</taxon>
        <taxon>Metazoa</taxon>
        <taxon>Spiralia</taxon>
        <taxon>Lophotrochozoa</taxon>
        <taxon>Mollusca</taxon>
        <taxon>Bivalvia</taxon>
        <taxon>Autobranchia</taxon>
        <taxon>Pteriomorphia</taxon>
        <taxon>Mytilida</taxon>
        <taxon>Mytiloidea</taxon>
        <taxon>Mytilidae</taxon>
        <taxon>Mytilinae</taxon>
        <taxon>Mytilus</taxon>
    </lineage>
</organism>
<keyword evidence="4 5" id="KW-0472">Membrane</keyword>
<evidence type="ECO:0000256" key="3">
    <source>
        <dbReference type="ARBA" id="ARBA00022989"/>
    </source>
</evidence>
<feature type="transmembrane region" description="Helical" evidence="5">
    <location>
        <begin position="614"/>
        <end position="635"/>
    </location>
</feature>
<dbReference type="OrthoDB" id="6134459at2759"/>
<evidence type="ECO:0000256" key="1">
    <source>
        <dbReference type="ARBA" id="ARBA00004141"/>
    </source>
</evidence>
<evidence type="ECO:0000256" key="4">
    <source>
        <dbReference type="ARBA" id="ARBA00023136"/>
    </source>
</evidence>
<evidence type="ECO:0000256" key="2">
    <source>
        <dbReference type="ARBA" id="ARBA00022692"/>
    </source>
</evidence>
<dbReference type="EMBL" id="CACVKT020003887">
    <property type="protein sequence ID" value="CAC5386772.1"/>
    <property type="molecule type" value="Genomic_DNA"/>
</dbReference>
<proteinExistence type="predicted"/>
<keyword evidence="8" id="KW-1185">Reference proteome</keyword>
<feature type="transmembrane region" description="Helical" evidence="5">
    <location>
        <begin position="774"/>
        <end position="796"/>
    </location>
</feature>
<feature type="transmembrane region" description="Helical" evidence="5">
    <location>
        <begin position="802"/>
        <end position="821"/>
    </location>
</feature>
<feature type="domain" description="G-protein coupled receptors family 2 profile 2" evidence="6">
    <location>
        <begin position="573"/>
        <end position="823"/>
    </location>
</feature>
<reference evidence="7 8" key="1">
    <citation type="submission" date="2020-06" db="EMBL/GenBank/DDBJ databases">
        <authorList>
            <person name="Li R."/>
            <person name="Bekaert M."/>
        </authorList>
    </citation>
    <scope>NUCLEOTIDE SEQUENCE [LARGE SCALE GENOMIC DNA]</scope>
    <source>
        <strain evidence="8">wild</strain>
    </source>
</reference>
<evidence type="ECO:0000313" key="7">
    <source>
        <dbReference type="EMBL" id="CAC5386772.1"/>
    </source>
</evidence>
<sequence length="834" mass="95141">MDINDKTSKCLQNSTALTPNINESTTDNTYGHDSSTRLAFNNPANISDDFSSILQVRTIGLDVPLRYNVSTSEPIQYESNTGLSVQSGKQHFFGKMFNSSFNQIVNDPFRHMSTMTSLFKPKGNMDLFSLDSCSQYGTCKFVSNLSIPYCRCDDLCTFFNDCCMDAKHLNHSTVNFNFHFECSPHTSRKDRLDGIFIIKNCPENFTSTDIDLKCRSNDLLTVGPWVASEDNVVFQNQFCAECNEVTAFQYFAVNFSNVDSKYLTMEMNTTMLHKLVDVLNLYDFINVKMEFIPPKTVAVRRCMLFDKPKAENTENCFNYYMNPVFRANGGRHELYRNVFCVPPDYGCSCFGLSGSFGQWYDWFPLSVVFSFTDKDLNCNNKVNKFCIGAETYTGYRTDKIIYWLHPFSMEDKIIKQIQLVLAWSFQRDVDTIDIAVYRYQTYKKNNTHYVTPTKMRLKIIKKLNAIEMLKFETKLHNCVWFMRIKLSNRHELEFSTFKLELLLNETDATTLRKMDMSYKKLNVSIKTNFKEHLCDSYVVESEIEEKSAAMIVTKVTCWNEFIEQKLTSQDFRKNIITYTGMGVSILALTVYLIVHRKLGMHKTIPGSNVENLSIALLLSDILFMVGVGANDHYIVCYTVGVVLHYLWLSVFSFKSVALVYMCHNIRQMSANNAHALGIKNKKTYLTVLGLLLPVIFVGPAMILDLIIPGFSLDYSGGICFPTGYPANLIFVSAPIGLSVLINVASLICIAVVITKQSFETRHIRKSSSFKFIPVFVRISIVTGALWITGVLGVVVQTQFMEYLFITTCSIQGLLFAIANLSTRRVSRSIRKSYD</sequence>
<dbReference type="PANTHER" id="PTHR45902:SF1">
    <property type="entry name" value="LATROPHILIN RECEPTOR-LIKE PROTEIN A"/>
    <property type="match status" value="1"/>
</dbReference>
<dbReference type="GO" id="GO:0016020">
    <property type="term" value="C:membrane"/>
    <property type="evidence" value="ECO:0007669"/>
    <property type="project" value="UniProtKB-SubCell"/>
</dbReference>